<keyword evidence="5" id="KW-1185">Reference proteome</keyword>
<feature type="domain" description="NAD-dependent epimerase/dehydratase" evidence="3">
    <location>
        <begin position="7"/>
        <end position="235"/>
    </location>
</feature>
<reference evidence="4 5" key="1">
    <citation type="submission" date="2020-07" db="EMBL/GenBank/DDBJ databases">
        <title>Genomic Encyclopedia of Type Strains, Phase IV (KMG-V): Genome sequencing to study the core and pangenomes of soil and plant-associated prokaryotes.</title>
        <authorList>
            <person name="Whitman W."/>
        </authorList>
    </citation>
    <scope>NUCLEOTIDE SEQUENCE [LARGE SCALE GENOMIC DNA]</scope>
    <source>
        <strain evidence="4 5">AN3</strain>
    </source>
</reference>
<dbReference type="RefSeq" id="WP_182552850.1">
    <property type="nucleotide sequence ID" value="NZ_JACGXN010000030.1"/>
</dbReference>
<name>A0A839F0E8_9HYPH</name>
<comment type="similarity">
    <text evidence="2">Belongs to the NAD(P)-dependent epimerase/dehydratase family.</text>
</comment>
<keyword evidence="4" id="KW-0413">Isomerase</keyword>
<evidence type="ECO:0000259" key="3">
    <source>
        <dbReference type="Pfam" id="PF01370"/>
    </source>
</evidence>
<dbReference type="Gene3D" id="3.40.50.720">
    <property type="entry name" value="NAD(P)-binding Rossmann-like Domain"/>
    <property type="match status" value="1"/>
</dbReference>
<protein>
    <submittedName>
        <fullName evidence="4">UDP-glucose 4-epimerase</fullName>
        <ecNumber evidence="4">5.1.3.2</ecNumber>
    </submittedName>
</protein>
<evidence type="ECO:0000256" key="1">
    <source>
        <dbReference type="ARBA" id="ARBA00005125"/>
    </source>
</evidence>
<dbReference type="EMBL" id="JACGXN010000030">
    <property type="protein sequence ID" value="MBA8882160.1"/>
    <property type="molecule type" value="Genomic_DNA"/>
</dbReference>
<organism evidence="4 5">
    <name type="scientific">Phyllobacterium myrsinacearum</name>
    <dbReference type="NCBI Taxonomy" id="28101"/>
    <lineage>
        <taxon>Bacteria</taxon>
        <taxon>Pseudomonadati</taxon>
        <taxon>Pseudomonadota</taxon>
        <taxon>Alphaproteobacteria</taxon>
        <taxon>Hyphomicrobiales</taxon>
        <taxon>Phyllobacteriaceae</taxon>
        <taxon>Phyllobacterium</taxon>
    </lineage>
</organism>
<dbReference type="Pfam" id="PF01370">
    <property type="entry name" value="Epimerase"/>
    <property type="match status" value="1"/>
</dbReference>
<dbReference type="InterPro" id="IPR001509">
    <property type="entry name" value="Epimerase_deHydtase"/>
</dbReference>
<evidence type="ECO:0000256" key="2">
    <source>
        <dbReference type="ARBA" id="ARBA00007637"/>
    </source>
</evidence>
<evidence type="ECO:0000313" key="4">
    <source>
        <dbReference type="EMBL" id="MBA8882160.1"/>
    </source>
</evidence>
<gene>
    <name evidence="4" type="ORF">FHW16_005916</name>
</gene>
<accession>A0A839F0E8</accession>
<dbReference type="PANTHER" id="PTHR43000">
    <property type="entry name" value="DTDP-D-GLUCOSE 4,6-DEHYDRATASE-RELATED"/>
    <property type="match status" value="1"/>
</dbReference>
<evidence type="ECO:0000313" key="5">
    <source>
        <dbReference type="Proteomes" id="UP000549052"/>
    </source>
</evidence>
<dbReference type="AlphaFoldDB" id="A0A839F0E8"/>
<comment type="pathway">
    <text evidence="1">Bacterial outer membrane biogenesis; LPS O-antigen biosynthesis.</text>
</comment>
<dbReference type="Proteomes" id="UP000549052">
    <property type="component" value="Unassembled WGS sequence"/>
</dbReference>
<dbReference type="SUPFAM" id="SSF51735">
    <property type="entry name" value="NAD(P)-binding Rossmann-fold domains"/>
    <property type="match status" value="1"/>
</dbReference>
<sequence>MDKQRCVVLGGGGFIGTHLCDSLHRRGVTVRSFGRNQPLREIKGVEWVKGDFTDEVAVANAVGGCEVVYHLIHATTPATANLEKVEDVQRSVVGTIKLLDLCVSLGVEKIIFVSSGGTVYGVNQNIPLSEEEPTAPISVYGTNKVTIENYLRVFYHVHGLEYYIARVSNPYGSLQNGLKNQGLIPTAARNIINDDSINIFGDGSNVRDYLYIDDLTDFLVKLLDYSGQQRVFNAGGGQGKSILEVINAIELRLNKKARLRHLASRPFDVPSNVLSIDRAKNELDWFPRTSFDDGMDKTIEWLTQNL</sequence>
<dbReference type="InterPro" id="IPR036291">
    <property type="entry name" value="NAD(P)-bd_dom_sf"/>
</dbReference>
<comment type="caution">
    <text evidence="4">The sequence shown here is derived from an EMBL/GenBank/DDBJ whole genome shotgun (WGS) entry which is preliminary data.</text>
</comment>
<dbReference type="GO" id="GO:0003978">
    <property type="term" value="F:UDP-glucose 4-epimerase activity"/>
    <property type="evidence" value="ECO:0007669"/>
    <property type="project" value="UniProtKB-EC"/>
</dbReference>
<proteinExistence type="inferred from homology"/>
<dbReference type="EC" id="5.1.3.2" evidence="4"/>